<dbReference type="AlphaFoldDB" id="A0A6I6FVK5"/>
<feature type="compositionally biased region" description="Basic and acidic residues" evidence="1">
    <location>
        <begin position="1"/>
        <end position="17"/>
    </location>
</feature>
<dbReference type="KEGG" id="sfic:EIZ62_29990"/>
<feature type="compositionally biased region" description="Pro residues" evidence="1">
    <location>
        <begin position="48"/>
        <end position="58"/>
    </location>
</feature>
<protein>
    <submittedName>
        <fullName evidence="2">Uncharacterized protein</fullName>
    </submittedName>
</protein>
<dbReference type="Proteomes" id="UP000422572">
    <property type="component" value="Chromosome"/>
</dbReference>
<gene>
    <name evidence="2" type="ORF">EIZ62_29990</name>
</gene>
<name>A0A6I6FVK5_9ACTN</name>
<evidence type="ECO:0000256" key="1">
    <source>
        <dbReference type="SAM" id="MobiDB-lite"/>
    </source>
</evidence>
<proteinExistence type="predicted"/>
<organism evidence="2 3">
    <name type="scientific">Streptomyces ficellus</name>
    <dbReference type="NCBI Taxonomy" id="1977088"/>
    <lineage>
        <taxon>Bacteria</taxon>
        <taxon>Bacillati</taxon>
        <taxon>Actinomycetota</taxon>
        <taxon>Actinomycetes</taxon>
        <taxon>Kitasatosporales</taxon>
        <taxon>Streptomycetaceae</taxon>
        <taxon>Streptomyces</taxon>
    </lineage>
</organism>
<feature type="region of interest" description="Disordered" evidence="1">
    <location>
        <begin position="1"/>
        <end position="65"/>
    </location>
</feature>
<sequence>MTTPETRHRLEEIEHRLAGPTPSPIEGQTRIPLTRPAPADEEEDGAPTPRPAARPPRPGTTRPTT</sequence>
<dbReference type="EMBL" id="CP034279">
    <property type="protein sequence ID" value="QGV82018.1"/>
    <property type="molecule type" value="Genomic_DNA"/>
</dbReference>
<evidence type="ECO:0000313" key="2">
    <source>
        <dbReference type="EMBL" id="QGV82018.1"/>
    </source>
</evidence>
<accession>A0A6I6FVK5</accession>
<dbReference type="RefSeq" id="WP_156695754.1">
    <property type="nucleotide sequence ID" value="NZ_CP034279.1"/>
</dbReference>
<dbReference type="OrthoDB" id="4317944at2"/>
<keyword evidence="3" id="KW-1185">Reference proteome</keyword>
<reference evidence="2 3" key="1">
    <citation type="submission" date="2018-12" db="EMBL/GenBank/DDBJ databases">
        <title>Complete genome sequence of Streptomyces ficellus NRRL8067, the producer of ficellomycin, feldamycin and nojirimycin.</title>
        <authorList>
            <person name="Zhang H."/>
            <person name="Yue R."/>
            <person name="Liu Y."/>
            <person name="Li M."/>
            <person name="Mu H."/>
            <person name="Zhang J."/>
        </authorList>
    </citation>
    <scope>NUCLEOTIDE SEQUENCE [LARGE SCALE GENOMIC DNA]</scope>
    <source>
        <strain evidence="2 3">NRRL 8067</strain>
    </source>
</reference>
<evidence type="ECO:0000313" key="3">
    <source>
        <dbReference type="Proteomes" id="UP000422572"/>
    </source>
</evidence>